<dbReference type="Pfam" id="PF01784">
    <property type="entry name" value="DUF34_NIF3"/>
    <property type="match status" value="1"/>
</dbReference>
<proteinExistence type="inferred from homology"/>
<evidence type="ECO:0000256" key="1">
    <source>
        <dbReference type="ARBA" id="ARBA00006964"/>
    </source>
</evidence>
<dbReference type="SUPFAM" id="SSF102705">
    <property type="entry name" value="NIF3 (NGG1p interacting factor 3)-like"/>
    <property type="match status" value="1"/>
</dbReference>
<feature type="binding site" evidence="5">
    <location>
        <position position="104"/>
    </location>
    <ligand>
        <name>a divalent metal cation</name>
        <dbReference type="ChEBI" id="CHEBI:60240"/>
        <label>1</label>
    </ligand>
</feature>
<dbReference type="InterPro" id="IPR015867">
    <property type="entry name" value="N-reg_PII/ATP_PRibTrfase_C"/>
</dbReference>
<organism evidence="6 7">
    <name type="scientific">Desulforamulus aquiferis</name>
    <dbReference type="NCBI Taxonomy" id="1397668"/>
    <lineage>
        <taxon>Bacteria</taxon>
        <taxon>Bacillati</taxon>
        <taxon>Bacillota</taxon>
        <taxon>Clostridia</taxon>
        <taxon>Eubacteriales</taxon>
        <taxon>Peptococcaceae</taxon>
        <taxon>Desulforamulus</taxon>
    </lineage>
</organism>
<dbReference type="FunFam" id="3.30.70.120:FF:000006">
    <property type="entry name" value="GTP cyclohydrolase 1 type 2 homolog"/>
    <property type="match status" value="1"/>
</dbReference>
<dbReference type="AlphaFoldDB" id="A0AAW7ZEW0"/>
<evidence type="ECO:0000313" key="7">
    <source>
        <dbReference type="Proteomes" id="UP001172911"/>
    </source>
</evidence>
<keyword evidence="7" id="KW-1185">Reference proteome</keyword>
<dbReference type="Gene3D" id="3.30.70.120">
    <property type="match status" value="1"/>
</dbReference>
<dbReference type="Proteomes" id="UP001172911">
    <property type="component" value="Unassembled WGS sequence"/>
</dbReference>
<accession>A0AAW7ZEW0</accession>
<feature type="binding site" evidence="5">
    <location>
        <position position="66"/>
    </location>
    <ligand>
        <name>a divalent metal cation</name>
        <dbReference type="ChEBI" id="CHEBI:60240"/>
        <label>1</label>
    </ligand>
</feature>
<evidence type="ECO:0000313" key="6">
    <source>
        <dbReference type="EMBL" id="MDO7788314.1"/>
    </source>
</evidence>
<dbReference type="NCBIfam" id="TIGR00486">
    <property type="entry name" value="YbgI_SA1388"/>
    <property type="match status" value="1"/>
</dbReference>
<dbReference type="PIRSF" id="PIRSF037489">
    <property type="entry name" value="UCP037489_NIF3_YqfO"/>
    <property type="match status" value="1"/>
</dbReference>
<gene>
    <name evidence="6" type="ORF">P6N53_13895</name>
</gene>
<name>A0AAW7ZEW0_9FIRM</name>
<dbReference type="PANTHER" id="PTHR13799">
    <property type="entry name" value="NGG1 INTERACTING FACTOR 3"/>
    <property type="match status" value="1"/>
</dbReference>
<dbReference type="RefSeq" id="WP_304544146.1">
    <property type="nucleotide sequence ID" value="NZ_JARPTC010000021.1"/>
</dbReference>
<evidence type="ECO:0000256" key="4">
    <source>
        <dbReference type="PIRNR" id="PIRNR037489"/>
    </source>
</evidence>
<dbReference type="FunFam" id="3.40.1390.30:FF:000001">
    <property type="entry name" value="GTP cyclohydrolase 1 type 2"/>
    <property type="match status" value="1"/>
</dbReference>
<evidence type="ECO:0000256" key="5">
    <source>
        <dbReference type="PIRSR" id="PIRSR602678-1"/>
    </source>
</evidence>
<dbReference type="PANTHER" id="PTHR13799:SF14">
    <property type="entry name" value="GTP CYCLOHYDROLASE 1 TYPE 2 HOMOLOG"/>
    <property type="match status" value="1"/>
</dbReference>
<comment type="caution">
    <text evidence="6">The sequence shown here is derived from an EMBL/GenBank/DDBJ whole genome shotgun (WGS) entry which is preliminary data.</text>
</comment>
<protein>
    <recommendedName>
        <fullName evidence="2 4">GTP cyclohydrolase 1 type 2 homolog</fullName>
    </recommendedName>
</protein>
<dbReference type="GO" id="GO:0005737">
    <property type="term" value="C:cytoplasm"/>
    <property type="evidence" value="ECO:0007669"/>
    <property type="project" value="TreeGrafter"/>
</dbReference>
<comment type="similarity">
    <text evidence="1 4">Belongs to the GTP cyclohydrolase I type 2/NIF3 family.</text>
</comment>
<evidence type="ECO:0000256" key="2">
    <source>
        <dbReference type="ARBA" id="ARBA00022112"/>
    </source>
</evidence>
<dbReference type="EMBL" id="JARPTC010000021">
    <property type="protein sequence ID" value="MDO7788314.1"/>
    <property type="molecule type" value="Genomic_DNA"/>
</dbReference>
<evidence type="ECO:0000256" key="3">
    <source>
        <dbReference type="ARBA" id="ARBA00022723"/>
    </source>
</evidence>
<feature type="binding site" evidence="5">
    <location>
        <position position="65"/>
    </location>
    <ligand>
        <name>a divalent metal cation</name>
        <dbReference type="ChEBI" id="CHEBI:60240"/>
        <label>1</label>
    </ligand>
</feature>
<reference evidence="6" key="2">
    <citation type="submission" date="2023-03" db="EMBL/GenBank/DDBJ databases">
        <authorList>
            <person name="Zhang Z."/>
        </authorList>
    </citation>
    <scope>NUCLEOTIDE SEQUENCE</scope>
    <source>
        <strain evidence="6">DSA</strain>
    </source>
</reference>
<dbReference type="InterPro" id="IPR002678">
    <property type="entry name" value="DUF34/NIF3"/>
</dbReference>
<keyword evidence="3 4" id="KW-0479">Metal-binding</keyword>
<feature type="binding site" evidence="5">
    <location>
        <position position="334"/>
    </location>
    <ligand>
        <name>a divalent metal cation</name>
        <dbReference type="ChEBI" id="CHEBI:60240"/>
        <label>1</label>
    </ligand>
</feature>
<dbReference type="InterPro" id="IPR017221">
    <property type="entry name" value="DUF34/NIF3_bac"/>
</dbReference>
<dbReference type="GO" id="GO:0046872">
    <property type="term" value="F:metal ion binding"/>
    <property type="evidence" value="ECO:0007669"/>
    <property type="project" value="UniProtKB-UniRule"/>
</dbReference>
<dbReference type="InterPro" id="IPR036069">
    <property type="entry name" value="DUF34/NIF3_sf"/>
</dbReference>
<reference evidence="6" key="1">
    <citation type="journal article" date="2023" name="J. Hazard. Mater.">
        <title>Anaerobic biodegradation of pyrene and benzo[a]pyrene by a new sulfate-reducing Desulforamulus aquiferis strain DSA.</title>
        <authorList>
            <person name="Zhang Z."/>
            <person name="Sun J."/>
            <person name="Gong X."/>
            <person name="Wang C."/>
            <person name="Wang H."/>
        </authorList>
    </citation>
    <scope>NUCLEOTIDE SEQUENCE</scope>
    <source>
        <strain evidence="6">DSA</strain>
    </source>
</reference>
<dbReference type="Gene3D" id="3.40.1390.30">
    <property type="entry name" value="NIF3 (NGG1p interacting factor 3)-like"/>
    <property type="match status" value="1"/>
</dbReference>
<feature type="binding site" evidence="5">
    <location>
        <position position="330"/>
    </location>
    <ligand>
        <name>a divalent metal cation</name>
        <dbReference type="ChEBI" id="CHEBI:60240"/>
        <label>1</label>
    </ligand>
</feature>
<sequence>MATGRDVVALIEEIAPRSLAEDWDNSGWQIGNPQEEVGRVLLALDVDNIILKEAQEKKIDLIICHHPLLMKGIKNIRMDDPKGALITGLIKANIGVYAAHTNLDSSAWGVNSLLAERIGLSNSSVLYPAVGESFSKLVVFIPSEQVEKVTQAICGAGAGWIGNYSDCTFQVKGTGTFCPQEGTDPYLGEQGKLEKVEEIRLETIIPTSLKKLVIKEMLEAHPYEEVAYDLYPLENKTNQQGLGRVGELKEAISFADFILGCKASLGLSTVRVGGNMWKNICRVAVCGGSGAEMWQAALAAGADVYVTGDIKYHTAQDMLAAGLNFIDAGHFATEHLIMTELQTKLAELCRARSINTEVILTKRQSDPFMYL</sequence>